<organism evidence="2 3">
    <name type="scientific">Necator americanus</name>
    <name type="common">Human hookworm</name>
    <dbReference type="NCBI Taxonomy" id="51031"/>
    <lineage>
        <taxon>Eukaryota</taxon>
        <taxon>Metazoa</taxon>
        <taxon>Ecdysozoa</taxon>
        <taxon>Nematoda</taxon>
        <taxon>Chromadorea</taxon>
        <taxon>Rhabditida</taxon>
        <taxon>Rhabditina</taxon>
        <taxon>Rhabditomorpha</taxon>
        <taxon>Strongyloidea</taxon>
        <taxon>Ancylostomatidae</taxon>
        <taxon>Bunostominae</taxon>
        <taxon>Necator</taxon>
    </lineage>
</organism>
<dbReference type="PANTHER" id="PTHR47331:SF2">
    <property type="match status" value="1"/>
</dbReference>
<evidence type="ECO:0000313" key="3">
    <source>
        <dbReference type="Proteomes" id="UP001303046"/>
    </source>
</evidence>
<evidence type="ECO:0000313" key="2">
    <source>
        <dbReference type="EMBL" id="KAK6763887.1"/>
    </source>
</evidence>
<protein>
    <recommendedName>
        <fullName evidence="1">Integrase catalytic domain-containing protein</fullName>
    </recommendedName>
</protein>
<dbReference type="Proteomes" id="UP001303046">
    <property type="component" value="Unassembled WGS sequence"/>
</dbReference>
<evidence type="ECO:0000259" key="1">
    <source>
        <dbReference type="PROSITE" id="PS50994"/>
    </source>
</evidence>
<feature type="domain" description="Integrase catalytic" evidence="1">
    <location>
        <begin position="1"/>
        <end position="153"/>
    </location>
</feature>
<dbReference type="InterPro" id="IPR012337">
    <property type="entry name" value="RNaseH-like_sf"/>
</dbReference>
<dbReference type="SUPFAM" id="SSF53098">
    <property type="entry name" value="Ribonuclease H-like"/>
    <property type="match status" value="1"/>
</dbReference>
<comment type="caution">
    <text evidence="2">The sequence shown here is derived from an EMBL/GenBank/DDBJ whole genome shotgun (WGS) entry which is preliminary data.</text>
</comment>
<dbReference type="InterPro" id="IPR036397">
    <property type="entry name" value="RNaseH_sf"/>
</dbReference>
<dbReference type="InterPro" id="IPR001584">
    <property type="entry name" value="Integrase_cat-core"/>
</dbReference>
<dbReference type="PROSITE" id="PS50994">
    <property type="entry name" value="INTEGRASE"/>
    <property type="match status" value="1"/>
</dbReference>
<proteinExistence type="predicted"/>
<reference evidence="2 3" key="1">
    <citation type="submission" date="2023-08" db="EMBL/GenBank/DDBJ databases">
        <title>A Necator americanus chromosomal reference genome.</title>
        <authorList>
            <person name="Ilik V."/>
            <person name="Petrzelkova K.J."/>
            <person name="Pardy F."/>
            <person name="Fuh T."/>
            <person name="Niatou-Singa F.S."/>
            <person name="Gouil Q."/>
            <person name="Baker L."/>
            <person name="Ritchie M.E."/>
            <person name="Jex A.R."/>
            <person name="Gazzola D."/>
            <person name="Li H."/>
            <person name="Toshio Fujiwara R."/>
            <person name="Zhan B."/>
            <person name="Aroian R.V."/>
            <person name="Pafco B."/>
            <person name="Schwarz E.M."/>
        </authorList>
    </citation>
    <scope>NUCLEOTIDE SEQUENCE [LARGE SCALE GENOMIC DNA]</scope>
    <source>
        <strain evidence="2 3">Aroian</strain>
        <tissue evidence="2">Whole animal</tissue>
    </source>
</reference>
<dbReference type="Gene3D" id="3.30.420.10">
    <property type="entry name" value="Ribonuclease H-like superfamily/Ribonuclease H"/>
    <property type="match status" value="1"/>
</dbReference>
<dbReference type="PANTHER" id="PTHR47331">
    <property type="entry name" value="PHD-TYPE DOMAIN-CONTAINING PROTEIN"/>
    <property type="match status" value="1"/>
</dbReference>
<dbReference type="EMBL" id="JAVFWL010000006">
    <property type="protein sequence ID" value="KAK6763887.1"/>
    <property type="molecule type" value="Genomic_DNA"/>
</dbReference>
<keyword evidence="3" id="KW-1185">Reference proteome</keyword>
<gene>
    <name evidence="2" type="primary">Necator_chrX.g24448</name>
    <name evidence="2" type="ORF">RB195_024283</name>
</gene>
<sequence length="200" mass="22857">MVTRMLHLDIACDLLTVAFLSLLRLFFSLRSIPKTITSDNAPTFTMGATILRECVEALQQHPALSRELSSREIHWRCITPYDPWKGGLHQRLIESVKPSLYKTVEKAVLSFDELSTILVETEALLNTRPLLYMDSESANESILRPIDFQQNEMEILHLFDTNPQLEEDPNYLPSVEPVLIYTKAQAVQALQSSCKFTENF</sequence>
<name>A0ABR1EMI2_NECAM</name>
<accession>A0ABR1EMI2</accession>